<dbReference type="RefSeq" id="WP_165907631.1">
    <property type="nucleotide sequence ID" value="NZ_SLZU01000030.1"/>
</dbReference>
<dbReference type="SUPFAM" id="SSF54826">
    <property type="entry name" value="Enolase N-terminal domain-like"/>
    <property type="match status" value="1"/>
</dbReference>
<dbReference type="InterPro" id="IPR029017">
    <property type="entry name" value="Enolase-like_N"/>
</dbReference>
<dbReference type="PANTHER" id="PTHR48080:SF2">
    <property type="entry name" value="D-GALACTONATE DEHYDRATASE"/>
    <property type="match status" value="1"/>
</dbReference>
<dbReference type="Gene3D" id="3.30.390.10">
    <property type="entry name" value="Enolase-like, N-terminal domain"/>
    <property type="match status" value="1"/>
</dbReference>
<dbReference type="Pfam" id="PF02746">
    <property type="entry name" value="MR_MLE_N"/>
    <property type="match status" value="1"/>
</dbReference>
<dbReference type="SMART" id="SM00922">
    <property type="entry name" value="MR_MLE"/>
    <property type="match status" value="1"/>
</dbReference>
<dbReference type="Proteomes" id="UP000295696">
    <property type="component" value="Unassembled WGS sequence"/>
</dbReference>
<dbReference type="Pfam" id="PF13378">
    <property type="entry name" value="MR_MLE_C"/>
    <property type="match status" value="1"/>
</dbReference>
<keyword evidence="4" id="KW-1185">Reference proteome</keyword>
<comment type="caution">
    <text evidence="3">The sequence shown here is derived from an EMBL/GenBank/DDBJ whole genome shotgun (WGS) entry which is preliminary data.</text>
</comment>
<evidence type="ECO:0000256" key="1">
    <source>
        <dbReference type="ARBA" id="ARBA00023239"/>
    </source>
</evidence>
<dbReference type="InterPro" id="IPR036849">
    <property type="entry name" value="Enolase-like_C_sf"/>
</dbReference>
<proteinExistence type="predicted"/>
<dbReference type="SFLD" id="SFLDS00001">
    <property type="entry name" value="Enolase"/>
    <property type="match status" value="1"/>
</dbReference>
<evidence type="ECO:0000313" key="3">
    <source>
        <dbReference type="EMBL" id="TCS55627.1"/>
    </source>
</evidence>
<dbReference type="InterPro" id="IPR013342">
    <property type="entry name" value="Mandelate_racemase_C"/>
</dbReference>
<dbReference type="CDD" id="cd03316">
    <property type="entry name" value="MR_like"/>
    <property type="match status" value="1"/>
</dbReference>
<dbReference type="InterPro" id="IPR034593">
    <property type="entry name" value="DgoD-like"/>
</dbReference>
<name>A0A4R3IX95_9RHOB</name>
<evidence type="ECO:0000313" key="4">
    <source>
        <dbReference type="Proteomes" id="UP000295696"/>
    </source>
</evidence>
<evidence type="ECO:0000259" key="2">
    <source>
        <dbReference type="SMART" id="SM00922"/>
    </source>
</evidence>
<dbReference type="SFLD" id="SFLDG00179">
    <property type="entry name" value="mandelate_racemase"/>
    <property type="match status" value="1"/>
</dbReference>
<accession>A0A4R3IX95</accession>
<dbReference type="GO" id="GO:0016829">
    <property type="term" value="F:lyase activity"/>
    <property type="evidence" value="ECO:0007669"/>
    <property type="project" value="UniProtKB-KW"/>
</dbReference>
<organism evidence="3 4">
    <name type="scientific">Primorskyibacter sedentarius</name>
    <dbReference type="NCBI Taxonomy" id="745311"/>
    <lineage>
        <taxon>Bacteria</taxon>
        <taxon>Pseudomonadati</taxon>
        <taxon>Pseudomonadota</taxon>
        <taxon>Alphaproteobacteria</taxon>
        <taxon>Rhodobacterales</taxon>
        <taxon>Roseobacteraceae</taxon>
        <taxon>Primorskyibacter</taxon>
    </lineage>
</organism>
<protein>
    <submittedName>
        <fullName evidence="3">O-succinylbenzoate synthase</fullName>
    </submittedName>
</protein>
<sequence>MVKIEKVEVICLRDARAGDHQFEGSYQNALVLLHGDNGEIGIGESDAPPSVIKAIIEMPDYNSLACGLAGILVGQSLDDPSRLTQEMYERSQWFGRHGVVIHAISALDIALWDLFARTQSKPLHAVLGGRYHDRLPVYATIYPLETSCEKITDQVAPLLAGGFQNLKICSDASWRDTQLVQRKLTHLRAVVGPERRLMVDVAQEFQRFEDFAPLLPLLEELDFAWIEAPFPLGNLEDHVRLKAATMIPVGVGDLGMTTCREFAPYLAAGAFDIAQPDLTMFGGITEARRLVAMLAPTGRQIVPHGYNTDITIAANLHFLSSLPQGGLIEYSTSPSRLRRELAAGLAPVNSDGTLCVPDTPGLGLTLNRQLVEATRVTA</sequence>
<dbReference type="PANTHER" id="PTHR48080">
    <property type="entry name" value="D-GALACTONATE DEHYDRATASE-RELATED"/>
    <property type="match status" value="1"/>
</dbReference>
<gene>
    <name evidence="3" type="ORF">EDD52_13030</name>
</gene>
<dbReference type="AlphaFoldDB" id="A0A4R3IX95"/>
<dbReference type="InterPro" id="IPR013341">
    <property type="entry name" value="Mandelate_racemase_N_dom"/>
</dbReference>
<dbReference type="InterPro" id="IPR029065">
    <property type="entry name" value="Enolase_C-like"/>
</dbReference>
<feature type="domain" description="Mandelate racemase/muconate lactonizing enzyme C-terminal" evidence="2">
    <location>
        <begin position="149"/>
        <end position="248"/>
    </location>
</feature>
<reference evidence="3 4" key="1">
    <citation type="submission" date="2019-03" db="EMBL/GenBank/DDBJ databases">
        <title>Genomic Encyclopedia of Type Strains, Phase IV (KMG-IV): sequencing the most valuable type-strain genomes for metagenomic binning, comparative biology and taxonomic classification.</title>
        <authorList>
            <person name="Goeker M."/>
        </authorList>
    </citation>
    <scope>NUCLEOTIDE SEQUENCE [LARGE SCALE GENOMIC DNA]</scope>
    <source>
        <strain evidence="3 4">DSM 104836</strain>
    </source>
</reference>
<dbReference type="EMBL" id="SLZU01000030">
    <property type="protein sequence ID" value="TCS55627.1"/>
    <property type="molecule type" value="Genomic_DNA"/>
</dbReference>
<dbReference type="Gene3D" id="3.20.20.120">
    <property type="entry name" value="Enolase-like C-terminal domain"/>
    <property type="match status" value="1"/>
</dbReference>
<dbReference type="SUPFAM" id="SSF51604">
    <property type="entry name" value="Enolase C-terminal domain-like"/>
    <property type="match status" value="1"/>
</dbReference>
<keyword evidence="1" id="KW-0456">Lyase</keyword>